<name>A0A4U5WSA2_STRLS</name>
<gene>
    <name evidence="2" type="ORF">E4U91_28780</name>
</gene>
<reference evidence="2 3" key="1">
    <citation type="submission" date="2019-04" db="EMBL/GenBank/DDBJ databases">
        <title>Streptomyces lasaliensis sp. nov., an Actinomycete isolated from soil which produces the polyether antibiotic lasalocid.</title>
        <authorList>
            <person name="Erwin G."/>
            <person name="Haber C."/>
        </authorList>
    </citation>
    <scope>NUCLEOTIDE SEQUENCE [LARGE SCALE GENOMIC DNA]</scope>
    <source>
        <strain evidence="2 3">X-537</strain>
    </source>
</reference>
<accession>A0A4U5WSA2</accession>
<organism evidence="2 3">
    <name type="scientific">Streptomyces lasalocidi</name>
    <name type="common">Streptomyces lasaliensis</name>
    <dbReference type="NCBI Taxonomy" id="324833"/>
    <lineage>
        <taxon>Bacteria</taxon>
        <taxon>Bacillati</taxon>
        <taxon>Actinomycetota</taxon>
        <taxon>Actinomycetes</taxon>
        <taxon>Kitasatosporales</taxon>
        <taxon>Streptomycetaceae</taxon>
        <taxon>Streptomyces</taxon>
    </lineage>
</organism>
<sequence>MDAIYNGISAGELKEVHWIKASRSDGVNECIEVAEVGENIAVRNSRDPQGPALVFTRGELSAFADGVRKGEFRHLTD</sequence>
<evidence type="ECO:0000313" key="2">
    <source>
        <dbReference type="EMBL" id="TKT03666.1"/>
    </source>
</evidence>
<dbReference type="AlphaFoldDB" id="A0A4U5WSA2"/>
<dbReference type="OrthoDB" id="4558943at2"/>
<evidence type="ECO:0000313" key="3">
    <source>
        <dbReference type="Proteomes" id="UP000305929"/>
    </source>
</evidence>
<feature type="domain" description="DUF397" evidence="1">
    <location>
        <begin position="17"/>
        <end position="68"/>
    </location>
</feature>
<keyword evidence="3" id="KW-1185">Reference proteome</keyword>
<proteinExistence type="predicted"/>
<dbReference type="Proteomes" id="UP000305929">
    <property type="component" value="Unassembled WGS sequence"/>
</dbReference>
<dbReference type="Pfam" id="PF04149">
    <property type="entry name" value="DUF397"/>
    <property type="match status" value="1"/>
</dbReference>
<evidence type="ECO:0000259" key="1">
    <source>
        <dbReference type="Pfam" id="PF04149"/>
    </source>
</evidence>
<dbReference type="EMBL" id="SZNQ01000001">
    <property type="protein sequence ID" value="TKT03666.1"/>
    <property type="molecule type" value="Genomic_DNA"/>
</dbReference>
<dbReference type="InterPro" id="IPR007278">
    <property type="entry name" value="DUF397"/>
</dbReference>
<protein>
    <submittedName>
        <fullName evidence="2">DUF397 domain-containing protein</fullName>
    </submittedName>
</protein>
<comment type="caution">
    <text evidence="2">The sequence shown here is derived from an EMBL/GenBank/DDBJ whole genome shotgun (WGS) entry which is preliminary data.</text>
</comment>
<dbReference type="RefSeq" id="WP_137309511.1">
    <property type="nucleotide sequence ID" value="NZ_SZNQ01000001.1"/>
</dbReference>